<dbReference type="EMBL" id="JAPFFF010000017">
    <property type="protein sequence ID" value="KAK8863532.1"/>
    <property type="molecule type" value="Genomic_DNA"/>
</dbReference>
<keyword evidence="2" id="KW-1185">Reference proteome</keyword>
<evidence type="ECO:0000313" key="1">
    <source>
        <dbReference type="EMBL" id="KAK8863532.1"/>
    </source>
</evidence>
<accession>A0ABR2IK07</accession>
<organism evidence="1 2">
    <name type="scientific">Tritrichomonas musculus</name>
    <dbReference type="NCBI Taxonomy" id="1915356"/>
    <lineage>
        <taxon>Eukaryota</taxon>
        <taxon>Metamonada</taxon>
        <taxon>Parabasalia</taxon>
        <taxon>Tritrichomonadida</taxon>
        <taxon>Tritrichomonadidae</taxon>
        <taxon>Tritrichomonas</taxon>
    </lineage>
</organism>
<comment type="caution">
    <text evidence="1">The sequence shown here is derived from an EMBL/GenBank/DDBJ whole genome shotgun (WGS) entry which is preliminary data.</text>
</comment>
<gene>
    <name evidence="1" type="ORF">M9Y10_011218</name>
</gene>
<proteinExistence type="predicted"/>
<reference evidence="1 2" key="1">
    <citation type="submission" date="2024-04" db="EMBL/GenBank/DDBJ databases">
        <title>Tritrichomonas musculus Genome.</title>
        <authorList>
            <person name="Alves-Ferreira E."/>
            <person name="Grigg M."/>
            <person name="Lorenzi H."/>
            <person name="Galac M."/>
        </authorList>
    </citation>
    <scope>NUCLEOTIDE SEQUENCE [LARGE SCALE GENOMIC DNA]</scope>
    <source>
        <strain evidence="1 2">EAF2021</strain>
    </source>
</reference>
<protein>
    <submittedName>
        <fullName evidence="1">Uncharacterized protein</fullName>
    </submittedName>
</protein>
<dbReference type="Proteomes" id="UP001470230">
    <property type="component" value="Unassembled WGS sequence"/>
</dbReference>
<sequence length="327" mass="38840">MGEEKKQYFVIMDFLFQKYEVEYETNMSPQRVIEKIQGFLLPNERDANMISTKNEEKHEKLQLYKSDFPNYYGLVPVTENIKEEDIDYSKYQFYLFRPMINVYLTLYVVEEGNIGNDSNILKLDLIFPVKKTFSHLKEYLRETLQLYARKTNNNFLMTSLNKGLKFQLKSNMKVLNDNEFIEQCMNDTELYLVINNESNHRLCSIGRIYYILGNDLNIDRNEIKSLDYDMDGLTISYAKKKLIEKHQCGFNIPDDKVIITFNGIVQTEKFNRLDDLFSDNRFYYFTVFFEPPDVKLNLPGLQQIQNEKRSYSIPIPKYGRPLIAKIE</sequence>
<evidence type="ECO:0000313" key="2">
    <source>
        <dbReference type="Proteomes" id="UP001470230"/>
    </source>
</evidence>
<name>A0ABR2IK07_9EUKA</name>